<comment type="caution">
    <text evidence="1">The sequence shown here is derived from an EMBL/GenBank/DDBJ whole genome shotgun (WGS) entry which is preliminary data.</text>
</comment>
<evidence type="ECO:0000313" key="2">
    <source>
        <dbReference type="Proteomes" id="UP001176961"/>
    </source>
</evidence>
<keyword evidence="2" id="KW-1185">Reference proteome</keyword>
<proteinExistence type="predicted"/>
<organism evidence="1 2">
    <name type="scientific">Cylicocyclus nassatus</name>
    <name type="common">Nematode worm</name>
    <dbReference type="NCBI Taxonomy" id="53992"/>
    <lineage>
        <taxon>Eukaryota</taxon>
        <taxon>Metazoa</taxon>
        <taxon>Ecdysozoa</taxon>
        <taxon>Nematoda</taxon>
        <taxon>Chromadorea</taxon>
        <taxon>Rhabditida</taxon>
        <taxon>Rhabditina</taxon>
        <taxon>Rhabditomorpha</taxon>
        <taxon>Strongyloidea</taxon>
        <taxon>Strongylidae</taxon>
        <taxon>Cylicocyclus</taxon>
    </lineage>
</organism>
<dbReference type="AlphaFoldDB" id="A0AA36DS79"/>
<accession>A0AA36DS79</accession>
<sequence length="437" mass="47459">MIGMKNKQFWKATGVRALRTACQVAIGAIGSATLLDEVNWMVVLSTVALSTILSVLNSIATGLPERIGWQDVYEKDEYGNIKYTEIKEDGSVIQIPIPTGEKELIYGDAIPFKTNINGKLNDAIVRAFGVDNSDNHAQITAKVLYKDESKTIIDQDSADYEVRGVLREDVGISVCEQNAVDVNGAYGTHQMGSLVTFKKEIQNEDGSVHSLIIGTGQSFEAFWYTYGGVQVSRTVNPLLMIEFGTAAKAVGGSEAFNEENHKGELSTGGHNNDTDWWIAEEVDENGNVTKWKRDNVDFSGSYKLLVKSKSMPAPVSAPNTVESTTYEDDSQTFEMGIKQSSSKEITGNLEKEYLDAIESLDKSKKYKVMQLYGTDGVGGVAKYAYVGQFSATPTDNSGADGILEMAVTVIPNTAAAKVTDDYTVTDNGDGTFTVAKK</sequence>
<reference evidence="1" key="1">
    <citation type="submission" date="2023-07" db="EMBL/GenBank/DDBJ databases">
        <authorList>
            <consortium name="CYATHOMIX"/>
        </authorList>
    </citation>
    <scope>NUCLEOTIDE SEQUENCE</scope>
    <source>
        <strain evidence="1">N/A</strain>
    </source>
</reference>
<dbReference type="EMBL" id="CATQJL010000028">
    <property type="protein sequence ID" value="CAJ0592235.1"/>
    <property type="molecule type" value="Genomic_DNA"/>
</dbReference>
<dbReference type="Pfam" id="PF16945">
    <property type="entry name" value="Phage_r1t_holin"/>
    <property type="match status" value="1"/>
</dbReference>
<name>A0AA36DS79_CYLNA</name>
<evidence type="ECO:0000313" key="1">
    <source>
        <dbReference type="EMBL" id="CAJ0592235.1"/>
    </source>
</evidence>
<dbReference type="InterPro" id="IPR020109">
    <property type="entry name" value="Holin_r1t"/>
</dbReference>
<gene>
    <name evidence="1" type="ORF">CYNAS_LOCUS4218</name>
</gene>
<dbReference type="Proteomes" id="UP001176961">
    <property type="component" value="Unassembled WGS sequence"/>
</dbReference>
<protein>
    <submittedName>
        <fullName evidence="1">Uncharacterized protein</fullName>
    </submittedName>
</protein>